<dbReference type="PANTHER" id="PTHR24161:SF85">
    <property type="entry name" value="PALMITOYLTRANSFERASE HIP14"/>
    <property type="match status" value="1"/>
</dbReference>
<evidence type="ECO:0000256" key="2">
    <source>
        <dbReference type="ARBA" id="ARBA00023043"/>
    </source>
</evidence>
<feature type="repeat" description="ANK" evidence="3">
    <location>
        <begin position="289"/>
        <end position="321"/>
    </location>
</feature>
<feature type="repeat" description="ANK" evidence="3">
    <location>
        <begin position="322"/>
        <end position="354"/>
    </location>
</feature>
<dbReference type="PROSITE" id="PS50088">
    <property type="entry name" value="ANK_REPEAT"/>
    <property type="match status" value="7"/>
</dbReference>
<gene>
    <name evidence="5" type="ORF">C0Q70_14070</name>
</gene>
<dbReference type="OrthoDB" id="426293at2759"/>
<dbReference type="PROSITE" id="PS50297">
    <property type="entry name" value="ANK_REP_REGION"/>
    <property type="match status" value="6"/>
</dbReference>
<dbReference type="Gene3D" id="1.25.40.20">
    <property type="entry name" value="Ankyrin repeat-containing domain"/>
    <property type="match status" value="4"/>
</dbReference>
<accession>A0A2T7NZ02</accession>
<keyword evidence="6" id="KW-1185">Reference proteome</keyword>
<dbReference type="PANTHER" id="PTHR24161">
    <property type="entry name" value="ANK_REP_REGION DOMAIN-CONTAINING PROTEIN-RELATED"/>
    <property type="match status" value="1"/>
</dbReference>
<dbReference type="Pfam" id="PF12796">
    <property type="entry name" value="Ank_2"/>
    <property type="match status" value="3"/>
</dbReference>
<protein>
    <recommendedName>
        <fullName evidence="4">SOCS box domain-containing protein</fullName>
    </recommendedName>
</protein>
<dbReference type="AlphaFoldDB" id="A0A2T7NZ02"/>
<keyword evidence="2 3" id="KW-0040">ANK repeat</keyword>
<dbReference type="InterPro" id="IPR036770">
    <property type="entry name" value="Ankyrin_rpt-contain_sf"/>
</dbReference>
<dbReference type="EMBL" id="PZQS01000008">
    <property type="protein sequence ID" value="PVD26395.1"/>
    <property type="molecule type" value="Genomic_DNA"/>
</dbReference>
<feature type="repeat" description="ANK" evidence="3">
    <location>
        <begin position="256"/>
        <end position="288"/>
    </location>
</feature>
<dbReference type="SMART" id="SM00969">
    <property type="entry name" value="SOCS_box"/>
    <property type="match status" value="1"/>
</dbReference>
<keyword evidence="1" id="KW-0677">Repeat</keyword>
<feature type="repeat" description="ANK" evidence="3">
    <location>
        <begin position="355"/>
        <end position="387"/>
    </location>
</feature>
<evidence type="ECO:0000259" key="4">
    <source>
        <dbReference type="PROSITE" id="PS50225"/>
    </source>
</evidence>
<evidence type="ECO:0000256" key="3">
    <source>
        <dbReference type="PROSITE-ProRule" id="PRU00023"/>
    </source>
</evidence>
<dbReference type="InterPro" id="IPR001496">
    <property type="entry name" value="SOCS_box"/>
</dbReference>
<dbReference type="OMA" id="GCNVNNA"/>
<dbReference type="STRING" id="400727.A0A2T7NZ02"/>
<feature type="repeat" description="ANK" evidence="3">
    <location>
        <begin position="120"/>
        <end position="152"/>
    </location>
</feature>
<sequence length="604" mass="67226">MDDMDVGLAELTGASVSGLTEQDRYVLADLYAMIISGSDSSIQFLEQHSSYLEYDITMEHTLSCSCGRFFEQHPTSIDDTVNENLERMLRQIRTGLCRCLQNNPDPDTNDARTQRNPRIAKKTLLHGAVAAGHLNIAQFLLAHGCSVNKGTNIYNYTPLFLAICTNRVDIVTALLADPNINVNTQSKAELVTPLMEAMFTRKMHFVDQLLAVPSLDLNIRNFRQEAAVIIAARMGHEKLLERILQAGAYPDAQDSRGHTGLMFAVSYGDKNITRMLLKYGASLNLRSNMGETPLLMAVSNGSYAVTEILLDAGANPDDVSDDGFPAIMLAAYSDYSSILRLLLERGANVHQANTQDYSAVHVAAWNGLMKCLHILLQSGAHPDAQTRDRNTPLSLAAHGNHHLIVNILLQRGCNVNNADKDLDTALHYAAFNGNQEIVEELLEHGADPDVHNRLNVSPLWNAVYRQHHGVIRELLKQNVTLNDASVGIEQHAQAIDVVTVFDTPRTPMWVAANGGDQETVFLLLTAGYDVTRETWIGSGHFPGKSNEDENLKNILSFHHKTPMRLLSLCRNFFRKQGGRQIHDLVRRLEIPRFLRNYITLTDMM</sequence>
<dbReference type="SMART" id="SM00248">
    <property type="entry name" value="ANK"/>
    <property type="match status" value="12"/>
</dbReference>
<dbReference type="Pfam" id="PF00023">
    <property type="entry name" value="Ank"/>
    <property type="match status" value="1"/>
</dbReference>
<name>A0A2T7NZ02_POMCA</name>
<feature type="repeat" description="ANK" evidence="3">
    <location>
        <begin position="421"/>
        <end position="453"/>
    </location>
</feature>
<dbReference type="PROSITE" id="PS50225">
    <property type="entry name" value="SOCS"/>
    <property type="match status" value="1"/>
</dbReference>
<dbReference type="InterPro" id="IPR002110">
    <property type="entry name" value="Ankyrin_rpt"/>
</dbReference>
<feature type="domain" description="SOCS box" evidence="4">
    <location>
        <begin position="550"/>
        <end position="604"/>
    </location>
</feature>
<evidence type="ECO:0000256" key="1">
    <source>
        <dbReference type="ARBA" id="ARBA00022737"/>
    </source>
</evidence>
<proteinExistence type="predicted"/>
<evidence type="ECO:0000313" key="5">
    <source>
        <dbReference type="EMBL" id="PVD26395.1"/>
    </source>
</evidence>
<dbReference type="Pfam" id="PF07525">
    <property type="entry name" value="SOCS_box"/>
    <property type="match status" value="1"/>
</dbReference>
<evidence type="ECO:0000313" key="6">
    <source>
        <dbReference type="Proteomes" id="UP000245119"/>
    </source>
</evidence>
<comment type="caution">
    <text evidence="5">The sequence shown here is derived from an EMBL/GenBank/DDBJ whole genome shotgun (WGS) entry which is preliminary data.</text>
</comment>
<organism evidence="5 6">
    <name type="scientific">Pomacea canaliculata</name>
    <name type="common">Golden apple snail</name>
    <dbReference type="NCBI Taxonomy" id="400727"/>
    <lineage>
        <taxon>Eukaryota</taxon>
        <taxon>Metazoa</taxon>
        <taxon>Spiralia</taxon>
        <taxon>Lophotrochozoa</taxon>
        <taxon>Mollusca</taxon>
        <taxon>Gastropoda</taxon>
        <taxon>Caenogastropoda</taxon>
        <taxon>Architaenioglossa</taxon>
        <taxon>Ampullarioidea</taxon>
        <taxon>Ampullariidae</taxon>
        <taxon>Pomacea</taxon>
    </lineage>
</organism>
<feature type="repeat" description="ANK" evidence="3">
    <location>
        <begin position="388"/>
        <end position="420"/>
    </location>
</feature>
<dbReference type="Proteomes" id="UP000245119">
    <property type="component" value="Linkage Group LG8"/>
</dbReference>
<dbReference type="SUPFAM" id="SSF48403">
    <property type="entry name" value="Ankyrin repeat"/>
    <property type="match status" value="1"/>
</dbReference>
<reference evidence="5 6" key="1">
    <citation type="submission" date="2018-04" db="EMBL/GenBank/DDBJ databases">
        <title>The genome of golden apple snail Pomacea canaliculata provides insight into stress tolerance and invasive adaptation.</title>
        <authorList>
            <person name="Liu C."/>
            <person name="Liu B."/>
            <person name="Ren Y."/>
            <person name="Zhang Y."/>
            <person name="Wang H."/>
            <person name="Li S."/>
            <person name="Jiang F."/>
            <person name="Yin L."/>
            <person name="Zhang G."/>
            <person name="Qian W."/>
            <person name="Fan W."/>
        </authorList>
    </citation>
    <scope>NUCLEOTIDE SEQUENCE [LARGE SCALE GENOMIC DNA]</scope>
    <source>
        <strain evidence="5">SZHN2017</strain>
        <tissue evidence="5">Muscle</tissue>
    </source>
</reference>